<dbReference type="InterPro" id="IPR029044">
    <property type="entry name" value="Nucleotide-diphossugar_trans"/>
</dbReference>
<gene>
    <name evidence="2" type="ORF">LCGC14_1878410</name>
</gene>
<dbReference type="Gene3D" id="3.90.550.10">
    <property type="entry name" value="Spore Coat Polysaccharide Biosynthesis Protein SpsA, Chain A"/>
    <property type="match status" value="1"/>
</dbReference>
<dbReference type="InterPro" id="IPR001173">
    <property type="entry name" value="Glyco_trans_2-like"/>
</dbReference>
<protein>
    <recommendedName>
        <fullName evidence="1">Glycosyltransferase 2-like domain-containing protein</fullName>
    </recommendedName>
</protein>
<reference evidence="2" key="1">
    <citation type="journal article" date="2015" name="Nature">
        <title>Complex archaea that bridge the gap between prokaryotes and eukaryotes.</title>
        <authorList>
            <person name="Spang A."/>
            <person name="Saw J.H."/>
            <person name="Jorgensen S.L."/>
            <person name="Zaremba-Niedzwiedzka K."/>
            <person name="Martijn J."/>
            <person name="Lind A.E."/>
            <person name="van Eijk R."/>
            <person name="Schleper C."/>
            <person name="Guy L."/>
            <person name="Ettema T.J."/>
        </authorList>
    </citation>
    <scope>NUCLEOTIDE SEQUENCE</scope>
</reference>
<dbReference type="Pfam" id="PF00535">
    <property type="entry name" value="Glycos_transf_2"/>
    <property type="match status" value="1"/>
</dbReference>
<sequence length="314" mass="36620">DPIAGNHSARNKGAEIAKGKYLFFSDAHMAYKPGFFKNILQAVDESKGLVHGGIAWMGAYPSYTNKGNPHGTGFQYSIKLGEEIKGTWANYAVDTEKWFYIPALGHCSVAVRRDQFMKFGGYPKVHRTYGGGEFYINMKWWMFGSSVAVHPKAVGYHLSSGRGYSYNHDDYIENVLGMSYALGMDDWRERAYINWMRKGRKEVLDKIMARNEVEYADDRKFVAKRRKMTFNELIVALPWDKANDRRLGKHYSALTIFHPSWLELLYEAPQYVQDVYKNSKYQKELEVFIEEKLWNYAYKKDNYSKVDNKYKRKK</sequence>
<evidence type="ECO:0000313" key="2">
    <source>
        <dbReference type="EMBL" id="KKL93065.1"/>
    </source>
</evidence>
<dbReference type="EMBL" id="LAZR01019295">
    <property type="protein sequence ID" value="KKL93065.1"/>
    <property type="molecule type" value="Genomic_DNA"/>
</dbReference>
<dbReference type="CDD" id="cd00761">
    <property type="entry name" value="Glyco_tranf_GTA_type"/>
    <property type="match status" value="1"/>
</dbReference>
<evidence type="ECO:0000259" key="1">
    <source>
        <dbReference type="Pfam" id="PF00535"/>
    </source>
</evidence>
<feature type="non-terminal residue" evidence="2">
    <location>
        <position position="1"/>
    </location>
</feature>
<dbReference type="AlphaFoldDB" id="A0A0F9IH08"/>
<accession>A0A0F9IH08</accession>
<dbReference type="SUPFAM" id="SSF53448">
    <property type="entry name" value="Nucleotide-diphospho-sugar transferases"/>
    <property type="match status" value="1"/>
</dbReference>
<feature type="domain" description="Glycosyltransferase 2-like" evidence="1">
    <location>
        <begin position="7"/>
        <end position="55"/>
    </location>
</feature>
<name>A0A0F9IH08_9ZZZZ</name>
<proteinExistence type="predicted"/>
<comment type="caution">
    <text evidence="2">The sequence shown here is derived from an EMBL/GenBank/DDBJ whole genome shotgun (WGS) entry which is preliminary data.</text>
</comment>
<organism evidence="2">
    <name type="scientific">marine sediment metagenome</name>
    <dbReference type="NCBI Taxonomy" id="412755"/>
    <lineage>
        <taxon>unclassified sequences</taxon>
        <taxon>metagenomes</taxon>
        <taxon>ecological metagenomes</taxon>
    </lineage>
</organism>